<keyword evidence="2" id="KW-1185">Reference proteome</keyword>
<protein>
    <submittedName>
        <fullName evidence="1">Uncharacterized protein</fullName>
    </submittedName>
</protein>
<dbReference type="EMBL" id="AYOZ01000062">
    <property type="protein sequence ID" value="ETI57855.1"/>
    <property type="molecule type" value="Genomic_DNA"/>
</dbReference>
<accession>W1RNR1</accession>
<reference evidence="1 2" key="1">
    <citation type="journal article" date="2014" name="Genome Announc.">
        <title>Draft Genome Sequence of Marinomonas sp. Strain D104, a Polycyclic Aromatic Hydrocarbon-Degrading Bacterium from the Deep-Sea Sediment of the Arctic Ocean.</title>
        <authorList>
            <person name="Dong C."/>
            <person name="Bai X."/>
            <person name="Lai Q."/>
            <person name="Xie Y."/>
            <person name="Chen X."/>
            <person name="Shao Z."/>
        </authorList>
    </citation>
    <scope>NUCLEOTIDE SEQUENCE [LARGE SCALE GENOMIC DNA]</scope>
    <source>
        <strain evidence="1 2">D104</strain>
    </source>
</reference>
<comment type="caution">
    <text evidence="1">The sequence shown here is derived from an EMBL/GenBank/DDBJ whole genome shotgun (WGS) entry which is preliminary data.</text>
</comment>
<dbReference type="AlphaFoldDB" id="W1RNR1"/>
<gene>
    <name evidence="1" type="ORF">D104_17955</name>
</gene>
<evidence type="ECO:0000313" key="1">
    <source>
        <dbReference type="EMBL" id="ETI57855.1"/>
    </source>
</evidence>
<dbReference type="Proteomes" id="UP000018857">
    <property type="component" value="Unassembled WGS sequence"/>
</dbReference>
<proteinExistence type="predicted"/>
<sequence>MSFIRSAYYLLFIDIKTLFQVLPVRVYKTLDLKSKRRFDEVGDSFERETPLGLASCKKVCVGLKA</sequence>
<organism evidence="1 2">
    <name type="scientific">Marinomonas profundimaris</name>
    <dbReference type="NCBI Taxonomy" id="1208321"/>
    <lineage>
        <taxon>Bacteria</taxon>
        <taxon>Pseudomonadati</taxon>
        <taxon>Pseudomonadota</taxon>
        <taxon>Gammaproteobacteria</taxon>
        <taxon>Oceanospirillales</taxon>
        <taxon>Oceanospirillaceae</taxon>
        <taxon>Marinomonas</taxon>
    </lineage>
</organism>
<name>W1RNR1_9GAMM</name>
<evidence type="ECO:0000313" key="2">
    <source>
        <dbReference type="Proteomes" id="UP000018857"/>
    </source>
</evidence>